<dbReference type="Pfam" id="PF03471">
    <property type="entry name" value="CorC_HlyC"/>
    <property type="match status" value="1"/>
</dbReference>
<dbReference type="PANTHER" id="PTHR43099:SF6">
    <property type="entry name" value="UPF0053 PROTEIN RV1842C"/>
    <property type="match status" value="1"/>
</dbReference>
<keyword evidence="16" id="KW-1185">Reference proteome</keyword>
<dbReference type="CDD" id="cd04590">
    <property type="entry name" value="CBS_pair_CorC_HlyC_assoc"/>
    <property type="match status" value="1"/>
</dbReference>
<dbReference type="InterPro" id="IPR044751">
    <property type="entry name" value="Ion_transp-like_CBS"/>
</dbReference>
<dbReference type="InterPro" id="IPR016169">
    <property type="entry name" value="FAD-bd_PCMH_sub2"/>
</dbReference>
<dbReference type="EMBL" id="JAANNP010000001">
    <property type="protein sequence ID" value="NHC12850.1"/>
    <property type="molecule type" value="Genomic_DNA"/>
</dbReference>
<evidence type="ECO:0000259" key="13">
    <source>
        <dbReference type="PROSITE" id="PS51371"/>
    </source>
</evidence>
<evidence type="ECO:0000313" key="16">
    <source>
        <dbReference type="Proteomes" id="UP000800981"/>
    </source>
</evidence>
<organism evidence="15 16">
    <name type="scientific">Motilibacter deserti</name>
    <dbReference type="NCBI Taxonomy" id="2714956"/>
    <lineage>
        <taxon>Bacteria</taxon>
        <taxon>Bacillati</taxon>
        <taxon>Actinomycetota</taxon>
        <taxon>Actinomycetes</taxon>
        <taxon>Motilibacterales</taxon>
        <taxon>Motilibacteraceae</taxon>
        <taxon>Motilibacter</taxon>
    </lineage>
</organism>
<keyword evidence="7 9" id="KW-0129">CBS domain</keyword>
<dbReference type="InterPro" id="IPR046342">
    <property type="entry name" value="CBS_dom_sf"/>
</dbReference>
<feature type="transmembrane region" description="Helical" evidence="12">
    <location>
        <begin position="143"/>
        <end position="161"/>
    </location>
</feature>
<evidence type="ECO:0000256" key="12">
    <source>
        <dbReference type="SAM" id="Phobius"/>
    </source>
</evidence>
<evidence type="ECO:0000256" key="3">
    <source>
        <dbReference type="ARBA" id="ARBA00022475"/>
    </source>
</evidence>
<keyword evidence="6 10" id="KW-1133">Transmembrane helix</keyword>
<dbReference type="PANTHER" id="PTHR43099">
    <property type="entry name" value="UPF0053 PROTEIN YRKA"/>
    <property type="match status" value="1"/>
</dbReference>
<dbReference type="InterPro" id="IPR000644">
    <property type="entry name" value="CBS_dom"/>
</dbReference>
<protein>
    <submittedName>
        <fullName evidence="15">HlyC/CorC family transporter</fullName>
    </submittedName>
</protein>
<keyword evidence="3" id="KW-1003">Cell membrane</keyword>
<comment type="similarity">
    <text evidence="2">Belongs to the UPF0053 family.</text>
</comment>
<evidence type="ECO:0000256" key="9">
    <source>
        <dbReference type="PROSITE-ProRule" id="PRU00703"/>
    </source>
</evidence>
<feature type="transmembrane region" description="Helical" evidence="12">
    <location>
        <begin position="6"/>
        <end position="26"/>
    </location>
</feature>
<feature type="transmembrane region" description="Helical" evidence="12">
    <location>
        <begin position="62"/>
        <end position="82"/>
    </location>
</feature>
<feature type="domain" description="CBS" evidence="13">
    <location>
        <begin position="225"/>
        <end position="284"/>
    </location>
</feature>
<evidence type="ECO:0000256" key="1">
    <source>
        <dbReference type="ARBA" id="ARBA00004651"/>
    </source>
</evidence>
<gene>
    <name evidence="15" type="ORF">G9H71_03545</name>
</gene>
<feature type="compositionally biased region" description="Acidic residues" evidence="11">
    <location>
        <begin position="450"/>
        <end position="464"/>
    </location>
</feature>
<keyword evidence="8 10" id="KW-0472">Membrane</keyword>
<evidence type="ECO:0000313" key="15">
    <source>
        <dbReference type="EMBL" id="NHC12850.1"/>
    </source>
</evidence>
<comment type="caution">
    <text evidence="15">The sequence shown here is derived from an EMBL/GenBank/DDBJ whole genome shotgun (WGS) entry which is preliminary data.</text>
</comment>
<dbReference type="Gene3D" id="3.10.580.10">
    <property type="entry name" value="CBS-domain"/>
    <property type="match status" value="1"/>
</dbReference>
<name>A0ABX0GQU2_9ACTN</name>
<evidence type="ECO:0000256" key="8">
    <source>
        <dbReference type="ARBA" id="ARBA00023136"/>
    </source>
</evidence>
<dbReference type="Pfam" id="PF00571">
    <property type="entry name" value="CBS"/>
    <property type="match status" value="2"/>
</dbReference>
<proteinExistence type="inferred from homology"/>
<dbReference type="PROSITE" id="PS51371">
    <property type="entry name" value="CBS"/>
    <property type="match status" value="2"/>
</dbReference>
<evidence type="ECO:0000256" key="6">
    <source>
        <dbReference type="ARBA" id="ARBA00022989"/>
    </source>
</evidence>
<dbReference type="Proteomes" id="UP000800981">
    <property type="component" value="Unassembled WGS sequence"/>
</dbReference>
<evidence type="ECO:0000256" key="4">
    <source>
        <dbReference type="ARBA" id="ARBA00022692"/>
    </source>
</evidence>
<keyword evidence="5" id="KW-0677">Repeat</keyword>
<dbReference type="InterPro" id="IPR036318">
    <property type="entry name" value="FAD-bd_PCMH-like_sf"/>
</dbReference>
<feature type="transmembrane region" description="Helical" evidence="12">
    <location>
        <begin position="102"/>
        <end position="123"/>
    </location>
</feature>
<feature type="domain" description="CNNM transmembrane" evidence="14">
    <location>
        <begin position="3"/>
        <end position="206"/>
    </location>
</feature>
<evidence type="ECO:0000256" key="2">
    <source>
        <dbReference type="ARBA" id="ARBA00006337"/>
    </source>
</evidence>
<dbReference type="InterPro" id="IPR005170">
    <property type="entry name" value="Transptr-assoc_dom"/>
</dbReference>
<dbReference type="SUPFAM" id="SSF54631">
    <property type="entry name" value="CBS-domain pair"/>
    <property type="match status" value="1"/>
</dbReference>
<sequence length="482" mass="51170">MMEVLTLLLGVLVVLLITVATGYFVAQEFAYMAVDRSGLAARAEAGDAAAARALAVTRRTSFMLSGAQLGITVTGLLVGYVAEPLIGESLGALLGGVAVPTGLSVAIGAVVALLFSTVVQMLFGELFPKNLAIARPEVVARRLAASTVLFLRVLGWLIWVFDQAANLLLRALRIEPVHDVEHAATARDLEHIVEESRESGDLPAELSMLLDRILDFPERDVAHAMIPRPRVGTVDDTVTIGGLRELMAHGHSRYPVLAEGTEDVVGVVHLADLLASAAPDDAPVTTIARPSLFVSAYTPLPEALRQLTGTTNQLACVVDEYGGFAGVLTVEDLAEELVGEITDEHDEERPEYVPVEGDGVWEMPGDVHVDEVERALGVDLPRGGYETVAGLVIAAHGALPTPGTRVVLALPEDPADLLSDDEPEPRLLCVEVLDVARHVPARVRLTLPDLDPDSTGDPVAEDDTGVTNHTVATPTTSEKGLR</sequence>
<feature type="compositionally biased region" description="Polar residues" evidence="11">
    <location>
        <begin position="465"/>
        <end position="482"/>
    </location>
</feature>
<evidence type="ECO:0000256" key="10">
    <source>
        <dbReference type="PROSITE-ProRule" id="PRU01193"/>
    </source>
</evidence>
<accession>A0ABX0GQU2</accession>
<evidence type="ECO:0000259" key="14">
    <source>
        <dbReference type="PROSITE" id="PS51846"/>
    </source>
</evidence>
<comment type="subcellular location">
    <subcellularLocation>
        <location evidence="1">Cell membrane</location>
        <topology evidence="1">Multi-pass membrane protein</topology>
    </subcellularLocation>
</comment>
<dbReference type="InterPro" id="IPR051676">
    <property type="entry name" value="UPF0053_domain"/>
</dbReference>
<reference evidence="15 16" key="1">
    <citation type="submission" date="2020-03" db="EMBL/GenBank/DDBJ databases">
        <title>Two novel Motilibacter sp.</title>
        <authorList>
            <person name="Liu S."/>
        </authorList>
    </citation>
    <scope>NUCLEOTIDE SEQUENCE [LARGE SCALE GENOMIC DNA]</scope>
    <source>
        <strain evidence="15 16">E257</strain>
    </source>
</reference>
<dbReference type="InterPro" id="IPR002550">
    <property type="entry name" value="CNNM"/>
</dbReference>
<dbReference type="PROSITE" id="PS51846">
    <property type="entry name" value="CNNM"/>
    <property type="match status" value="1"/>
</dbReference>
<dbReference type="SMART" id="SM01091">
    <property type="entry name" value="CorC_HlyC"/>
    <property type="match status" value="1"/>
</dbReference>
<feature type="region of interest" description="Disordered" evidence="11">
    <location>
        <begin position="447"/>
        <end position="482"/>
    </location>
</feature>
<evidence type="ECO:0000256" key="11">
    <source>
        <dbReference type="SAM" id="MobiDB-lite"/>
    </source>
</evidence>
<feature type="domain" description="CBS" evidence="13">
    <location>
        <begin position="287"/>
        <end position="347"/>
    </location>
</feature>
<keyword evidence="4 10" id="KW-0812">Transmembrane</keyword>
<dbReference type="Gene3D" id="3.30.465.10">
    <property type="match status" value="1"/>
</dbReference>
<evidence type="ECO:0000256" key="5">
    <source>
        <dbReference type="ARBA" id="ARBA00022737"/>
    </source>
</evidence>
<dbReference type="SUPFAM" id="SSF56176">
    <property type="entry name" value="FAD-binding/transporter-associated domain-like"/>
    <property type="match status" value="1"/>
</dbReference>
<dbReference type="Pfam" id="PF01595">
    <property type="entry name" value="CNNM"/>
    <property type="match status" value="1"/>
</dbReference>
<evidence type="ECO:0000256" key="7">
    <source>
        <dbReference type="ARBA" id="ARBA00023122"/>
    </source>
</evidence>